<accession>A0A517LTM6</accession>
<dbReference type="PANTHER" id="PTHR33930:SF2">
    <property type="entry name" value="BLR3452 PROTEIN"/>
    <property type="match status" value="1"/>
</dbReference>
<reference evidence="2 3" key="1">
    <citation type="submission" date="2019-02" db="EMBL/GenBank/DDBJ databases">
        <title>Deep-cultivation of Planctomycetes and their phenomic and genomic characterization uncovers novel biology.</title>
        <authorList>
            <person name="Wiegand S."/>
            <person name="Jogler M."/>
            <person name="Boedeker C."/>
            <person name="Pinto D."/>
            <person name="Vollmers J."/>
            <person name="Rivas-Marin E."/>
            <person name="Kohn T."/>
            <person name="Peeters S.H."/>
            <person name="Heuer A."/>
            <person name="Rast P."/>
            <person name="Oberbeckmann S."/>
            <person name="Bunk B."/>
            <person name="Jeske O."/>
            <person name="Meyerdierks A."/>
            <person name="Storesund J.E."/>
            <person name="Kallscheuer N."/>
            <person name="Luecker S."/>
            <person name="Lage O.M."/>
            <person name="Pohl T."/>
            <person name="Merkel B.J."/>
            <person name="Hornburger P."/>
            <person name="Mueller R.-W."/>
            <person name="Bruemmer F."/>
            <person name="Labrenz M."/>
            <person name="Spormann A.M."/>
            <person name="Op den Camp H."/>
            <person name="Overmann J."/>
            <person name="Amann R."/>
            <person name="Jetten M.S.M."/>
            <person name="Mascher T."/>
            <person name="Medema M.H."/>
            <person name="Devos D.P."/>
            <person name="Kaster A.-K."/>
            <person name="Ovreas L."/>
            <person name="Rohde M."/>
            <person name="Galperin M.Y."/>
            <person name="Jogler C."/>
        </authorList>
    </citation>
    <scope>NUCLEOTIDE SEQUENCE [LARGE SCALE GENOMIC DNA]</scope>
    <source>
        <strain evidence="2 3">EC9</strain>
    </source>
</reference>
<evidence type="ECO:0000259" key="1">
    <source>
        <dbReference type="Pfam" id="PF02627"/>
    </source>
</evidence>
<keyword evidence="3" id="KW-1185">Reference proteome</keyword>
<dbReference type="Proteomes" id="UP000319557">
    <property type="component" value="Chromosome"/>
</dbReference>
<gene>
    <name evidence="2" type="ORF">EC9_01070</name>
</gene>
<dbReference type="RefSeq" id="WP_218934485.1">
    <property type="nucleotide sequence ID" value="NZ_CP036261.1"/>
</dbReference>
<dbReference type="PANTHER" id="PTHR33930">
    <property type="entry name" value="ALKYL HYDROPEROXIDE REDUCTASE AHPD"/>
    <property type="match status" value="1"/>
</dbReference>
<evidence type="ECO:0000313" key="2">
    <source>
        <dbReference type="EMBL" id="QDS85949.1"/>
    </source>
</evidence>
<dbReference type="GO" id="GO:0051920">
    <property type="term" value="F:peroxiredoxin activity"/>
    <property type="evidence" value="ECO:0007669"/>
    <property type="project" value="InterPro"/>
</dbReference>
<dbReference type="SUPFAM" id="SSF69118">
    <property type="entry name" value="AhpD-like"/>
    <property type="match status" value="1"/>
</dbReference>
<dbReference type="Pfam" id="PF02627">
    <property type="entry name" value="CMD"/>
    <property type="match status" value="1"/>
</dbReference>
<protein>
    <submittedName>
        <fullName evidence="2">Carboxymuconolactone decarboxylase family protein</fullName>
    </submittedName>
</protein>
<dbReference type="Gene3D" id="1.20.1290.10">
    <property type="entry name" value="AhpD-like"/>
    <property type="match status" value="1"/>
</dbReference>
<name>A0A517LTM6_9BACT</name>
<evidence type="ECO:0000313" key="3">
    <source>
        <dbReference type="Proteomes" id="UP000319557"/>
    </source>
</evidence>
<dbReference type="KEGG" id="ruv:EC9_01070"/>
<dbReference type="AlphaFoldDB" id="A0A517LTM6"/>
<dbReference type="InterPro" id="IPR029032">
    <property type="entry name" value="AhpD-like"/>
</dbReference>
<dbReference type="InterPro" id="IPR003779">
    <property type="entry name" value="CMD-like"/>
</dbReference>
<dbReference type="EMBL" id="CP036261">
    <property type="protein sequence ID" value="QDS85949.1"/>
    <property type="molecule type" value="Genomic_DNA"/>
</dbReference>
<organism evidence="2 3">
    <name type="scientific">Rosistilla ulvae</name>
    <dbReference type="NCBI Taxonomy" id="1930277"/>
    <lineage>
        <taxon>Bacteria</taxon>
        <taxon>Pseudomonadati</taxon>
        <taxon>Planctomycetota</taxon>
        <taxon>Planctomycetia</taxon>
        <taxon>Pirellulales</taxon>
        <taxon>Pirellulaceae</taxon>
        <taxon>Rosistilla</taxon>
    </lineage>
</organism>
<proteinExistence type="predicted"/>
<feature type="domain" description="Carboxymuconolactone decarboxylase-like" evidence="1">
    <location>
        <begin position="14"/>
        <end position="97"/>
    </location>
</feature>
<sequence>MIPKPYRQMHDQFPEYMQAYEAFAAAAAKSGPLDAKSVALTKLAISIGAGLEGGTHSHARKALEAGCLPNELRHVAMLSAPTIGFPTMMRARMWVEDVLTKAAAKESTETQQP</sequence>